<dbReference type="CDD" id="cd05243">
    <property type="entry name" value="SDR_a5"/>
    <property type="match status" value="1"/>
</dbReference>
<dbReference type="InterPro" id="IPR036291">
    <property type="entry name" value="NAD(P)-bd_dom_sf"/>
</dbReference>
<dbReference type="Proteomes" id="UP000076623">
    <property type="component" value="Chromosome"/>
</dbReference>
<organism evidence="1 2">
    <name type="scientific">Fictibacillus phosphorivorans</name>
    <dbReference type="NCBI Taxonomy" id="1221500"/>
    <lineage>
        <taxon>Bacteria</taxon>
        <taxon>Bacillati</taxon>
        <taxon>Bacillota</taxon>
        <taxon>Bacilli</taxon>
        <taxon>Bacillales</taxon>
        <taxon>Fictibacillaceae</taxon>
        <taxon>Fictibacillus</taxon>
    </lineage>
</organism>
<protein>
    <submittedName>
        <fullName evidence="1">NAD-dependent dehydratase</fullName>
    </submittedName>
</protein>
<dbReference type="EMBL" id="CP015378">
    <property type="protein sequence ID" value="ANC78213.1"/>
    <property type="molecule type" value="Genomic_DNA"/>
</dbReference>
<name>A0A160IP90_9BACL</name>
<dbReference type="AlphaFoldDB" id="A0A160IP90"/>
<proteinExistence type="predicted"/>
<dbReference type="InterPro" id="IPR016040">
    <property type="entry name" value="NAD(P)-bd_dom"/>
</dbReference>
<dbReference type="OrthoDB" id="9803892at2"/>
<accession>A0A160IP90</accession>
<dbReference type="KEGG" id="fpn:ABE65_015965"/>
<dbReference type="Gene3D" id="3.40.50.720">
    <property type="entry name" value="NAD(P)-binding Rossmann-like Domain"/>
    <property type="match status" value="1"/>
</dbReference>
<evidence type="ECO:0000313" key="2">
    <source>
        <dbReference type="Proteomes" id="UP000076623"/>
    </source>
</evidence>
<dbReference type="SUPFAM" id="SSF51735">
    <property type="entry name" value="NAD(P)-binding Rossmann-fold domains"/>
    <property type="match status" value="1"/>
</dbReference>
<keyword evidence="2" id="KW-1185">Reference proteome</keyword>
<dbReference type="PANTHER" id="PTHR15020">
    <property type="entry name" value="FLAVIN REDUCTASE-RELATED"/>
    <property type="match status" value="1"/>
</dbReference>
<dbReference type="STRING" id="1221500.ABE65_015965"/>
<gene>
    <name evidence="1" type="ORF">ABE65_015965</name>
</gene>
<dbReference type="Pfam" id="PF13460">
    <property type="entry name" value="NAD_binding_10"/>
    <property type="match status" value="1"/>
</dbReference>
<dbReference type="PANTHER" id="PTHR15020:SF50">
    <property type="entry name" value="UPF0659 PROTEIN YMR090W"/>
    <property type="match status" value="1"/>
</dbReference>
<evidence type="ECO:0000313" key="1">
    <source>
        <dbReference type="EMBL" id="ANC78213.1"/>
    </source>
</evidence>
<reference evidence="1 2" key="1">
    <citation type="submission" date="2016-04" db="EMBL/GenBank/DDBJ databases">
        <title>Complete genome sequence of Fictibacillus phosphorivorans G25-29, a strain toxic to nematodes.</title>
        <authorList>
            <person name="Zheng Z."/>
        </authorList>
    </citation>
    <scope>NUCLEOTIDE SEQUENCE [LARGE SCALE GENOMIC DNA]</scope>
    <source>
        <strain evidence="1 2">G25-29</strain>
    </source>
</reference>
<dbReference type="RefSeq" id="WP_066396965.1">
    <property type="nucleotide sequence ID" value="NZ_CP015378.1"/>
</dbReference>
<sequence>MNVLVIGANGNIGKMTCNILADQEHSVKAMVRKKEQQDHFQHENVTAVLGDLEQNFEHVFEGIEAVIFTAGSGGHTGPEKTDAVDYEGAVKSIQLAQKHHVKQFILVSSIGADTPEKGPEGLQHYLEAKGKADQELINSSLNYTILRPGALTDEDGMGMIEAKEKLNERGSIPRADVARTLAACLGNENVSRKVFELIEGELPIQTALENL</sequence>